<dbReference type="STRING" id="1745343.A0A2J6Q5E8"/>
<evidence type="ECO:0000256" key="1">
    <source>
        <dbReference type="ARBA" id="ARBA00004123"/>
    </source>
</evidence>
<dbReference type="InterPro" id="IPR050613">
    <property type="entry name" value="Sec_Metabolite_Reg"/>
</dbReference>
<evidence type="ECO:0000256" key="2">
    <source>
        <dbReference type="ARBA" id="ARBA00023242"/>
    </source>
</evidence>
<keyword evidence="2" id="KW-0539">Nucleus</keyword>
<evidence type="ECO:0000313" key="4">
    <source>
        <dbReference type="EMBL" id="PMD21461.1"/>
    </source>
</evidence>
<protein>
    <recommendedName>
        <fullName evidence="3">Xylanolytic transcriptional activator regulatory domain-containing protein</fullName>
    </recommendedName>
</protein>
<proteinExistence type="predicted"/>
<evidence type="ECO:0000313" key="5">
    <source>
        <dbReference type="Proteomes" id="UP000235672"/>
    </source>
</evidence>
<gene>
    <name evidence="4" type="ORF">NA56DRAFT_703645</name>
</gene>
<dbReference type="PANTHER" id="PTHR31001">
    <property type="entry name" value="UNCHARACTERIZED TRANSCRIPTIONAL REGULATORY PROTEIN"/>
    <property type="match status" value="1"/>
</dbReference>
<evidence type="ECO:0000259" key="3">
    <source>
        <dbReference type="Pfam" id="PF04082"/>
    </source>
</evidence>
<comment type="subcellular location">
    <subcellularLocation>
        <location evidence="1">Nucleus</location>
    </subcellularLocation>
</comment>
<dbReference type="Pfam" id="PF04082">
    <property type="entry name" value="Fungal_trans"/>
    <property type="match status" value="1"/>
</dbReference>
<accession>A0A2J6Q5E8</accession>
<dbReference type="AlphaFoldDB" id="A0A2J6Q5E8"/>
<dbReference type="GO" id="GO:0008270">
    <property type="term" value="F:zinc ion binding"/>
    <property type="evidence" value="ECO:0007669"/>
    <property type="project" value="InterPro"/>
</dbReference>
<sequence length="114" mass="13176">MLLRFFHKIFGTIDFAGYHARNIEASLQILQSYIIMNTFKSSHLSPYSAFGFLPETIRFAQSLRLHVDKNTRDPMDRELRRRIWGHLLFLDVESTIATGLPPIGIHYSAAFSFS</sequence>
<dbReference type="GO" id="GO:0006351">
    <property type="term" value="P:DNA-templated transcription"/>
    <property type="evidence" value="ECO:0007669"/>
    <property type="project" value="InterPro"/>
</dbReference>
<reference evidence="4 5" key="1">
    <citation type="submission" date="2016-05" db="EMBL/GenBank/DDBJ databases">
        <title>A degradative enzymes factory behind the ericoid mycorrhizal symbiosis.</title>
        <authorList>
            <consortium name="DOE Joint Genome Institute"/>
            <person name="Martino E."/>
            <person name="Morin E."/>
            <person name="Grelet G."/>
            <person name="Kuo A."/>
            <person name="Kohler A."/>
            <person name="Daghino S."/>
            <person name="Barry K."/>
            <person name="Choi C."/>
            <person name="Cichocki N."/>
            <person name="Clum A."/>
            <person name="Copeland A."/>
            <person name="Hainaut M."/>
            <person name="Haridas S."/>
            <person name="Labutti K."/>
            <person name="Lindquist E."/>
            <person name="Lipzen A."/>
            <person name="Khouja H.-R."/>
            <person name="Murat C."/>
            <person name="Ohm R."/>
            <person name="Olson A."/>
            <person name="Spatafora J."/>
            <person name="Veneault-Fourrey C."/>
            <person name="Henrissat B."/>
            <person name="Grigoriev I."/>
            <person name="Martin F."/>
            <person name="Perotto S."/>
        </authorList>
    </citation>
    <scope>NUCLEOTIDE SEQUENCE [LARGE SCALE GENOMIC DNA]</scope>
    <source>
        <strain evidence="4 5">UAMH 7357</strain>
    </source>
</reference>
<dbReference type="CDD" id="cd12148">
    <property type="entry name" value="fungal_TF_MHR"/>
    <property type="match status" value="1"/>
</dbReference>
<dbReference type="InterPro" id="IPR007219">
    <property type="entry name" value="XnlR_reg_dom"/>
</dbReference>
<dbReference type="Proteomes" id="UP000235672">
    <property type="component" value="Unassembled WGS sequence"/>
</dbReference>
<feature type="domain" description="Xylanolytic transcriptional activator regulatory" evidence="3">
    <location>
        <begin position="24"/>
        <end position="103"/>
    </location>
</feature>
<dbReference type="GO" id="GO:0005634">
    <property type="term" value="C:nucleus"/>
    <property type="evidence" value="ECO:0007669"/>
    <property type="project" value="UniProtKB-SubCell"/>
</dbReference>
<organism evidence="4 5">
    <name type="scientific">Hyaloscypha hepaticicola</name>
    <dbReference type="NCBI Taxonomy" id="2082293"/>
    <lineage>
        <taxon>Eukaryota</taxon>
        <taxon>Fungi</taxon>
        <taxon>Dikarya</taxon>
        <taxon>Ascomycota</taxon>
        <taxon>Pezizomycotina</taxon>
        <taxon>Leotiomycetes</taxon>
        <taxon>Helotiales</taxon>
        <taxon>Hyaloscyphaceae</taxon>
        <taxon>Hyaloscypha</taxon>
    </lineage>
</organism>
<dbReference type="EMBL" id="KZ613481">
    <property type="protein sequence ID" value="PMD21461.1"/>
    <property type="molecule type" value="Genomic_DNA"/>
</dbReference>
<keyword evidence="5" id="KW-1185">Reference proteome</keyword>
<name>A0A2J6Q5E8_9HELO</name>
<dbReference type="OrthoDB" id="3989227at2759"/>
<dbReference type="GO" id="GO:0003677">
    <property type="term" value="F:DNA binding"/>
    <property type="evidence" value="ECO:0007669"/>
    <property type="project" value="InterPro"/>
</dbReference>